<organism evidence="2">
    <name type="scientific">uncultured Thermomicrobiales bacterium</name>
    <dbReference type="NCBI Taxonomy" id="1645740"/>
    <lineage>
        <taxon>Bacteria</taxon>
        <taxon>Pseudomonadati</taxon>
        <taxon>Thermomicrobiota</taxon>
        <taxon>Thermomicrobia</taxon>
        <taxon>Thermomicrobiales</taxon>
        <taxon>environmental samples</taxon>
    </lineage>
</organism>
<feature type="compositionally biased region" description="Basic and acidic residues" evidence="1">
    <location>
        <begin position="92"/>
        <end position="102"/>
    </location>
</feature>
<feature type="non-terminal residue" evidence="2">
    <location>
        <position position="1"/>
    </location>
</feature>
<gene>
    <name evidence="2" type="ORF">AVDCRST_MAG59-3482</name>
</gene>
<feature type="region of interest" description="Disordered" evidence="1">
    <location>
        <begin position="72"/>
        <end position="102"/>
    </location>
</feature>
<dbReference type="EMBL" id="CADCWF010000252">
    <property type="protein sequence ID" value="CAA9571176.1"/>
    <property type="molecule type" value="Genomic_DNA"/>
</dbReference>
<feature type="compositionally biased region" description="Low complexity" evidence="1">
    <location>
        <begin position="15"/>
        <end position="30"/>
    </location>
</feature>
<feature type="region of interest" description="Disordered" evidence="1">
    <location>
        <begin position="1"/>
        <end position="30"/>
    </location>
</feature>
<name>A0A6J4VB12_9BACT</name>
<accession>A0A6J4VB12</accession>
<proteinExistence type="predicted"/>
<protein>
    <submittedName>
        <fullName evidence="2">Uncharacterized protein</fullName>
    </submittedName>
</protein>
<sequence length="102" mass="11082">HPRSRPCRGLAPTYAAQGGPEAAGAGVQVRRGGRRAGGAVLPADELRGLGAREGPDAGRRGAAPSLLRGCRRRVPRRRDRRVDQGRRRHPLHDRFPEAGRRV</sequence>
<dbReference type="AlphaFoldDB" id="A0A6J4VB12"/>
<feature type="region of interest" description="Disordered" evidence="1">
    <location>
        <begin position="47"/>
        <end position="66"/>
    </location>
</feature>
<evidence type="ECO:0000256" key="1">
    <source>
        <dbReference type="SAM" id="MobiDB-lite"/>
    </source>
</evidence>
<reference evidence="2" key="1">
    <citation type="submission" date="2020-02" db="EMBL/GenBank/DDBJ databases">
        <authorList>
            <person name="Meier V. D."/>
        </authorList>
    </citation>
    <scope>NUCLEOTIDE SEQUENCE</scope>
    <source>
        <strain evidence="2">AVDCRST_MAG59</strain>
    </source>
</reference>
<evidence type="ECO:0000313" key="2">
    <source>
        <dbReference type="EMBL" id="CAA9571176.1"/>
    </source>
</evidence>
<feature type="non-terminal residue" evidence="2">
    <location>
        <position position="102"/>
    </location>
</feature>